<evidence type="ECO:0000313" key="4">
    <source>
        <dbReference type="EMBL" id="MFC4830391.1"/>
    </source>
</evidence>
<dbReference type="InterPro" id="IPR000719">
    <property type="entry name" value="Prot_kinase_dom"/>
</dbReference>
<name>A0ABV9RAQ0_9MICO</name>
<evidence type="ECO:0000256" key="1">
    <source>
        <dbReference type="SAM" id="MobiDB-lite"/>
    </source>
</evidence>
<dbReference type="Proteomes" id="UP001595960">
    <property type="component" value="Unassembled WGS sequence"/>
</dbReference>
<dbReference type="EMBL" id="JBHSJC010000002">
    <property type="protein sequence ID" value="MFC4830391.1"/>
    <property type="molecule type" value="Genomic_DNA"/>
</dbReference>
<feature type="region of interest" description="Disordered" evidence="1">
    <location>
        <begin position="393"/>
        <end position="423"/>
    </location>
</feature>
<comment type="caution">
    <text evidence="4">The sequence shown here is derived from an EMBL/GenBank/DDBJ whole genome shotgun (WGS) entry which is preliminary data.</text>
</comment>
<gene>
    <name evidence="4" type="ORF">ACFPER_16455</name>
</gene>
<feature type="compositionally biased region" description="Pro residues" evidence="1">
    <location>
        <begin position="261"/>
        <end position="270"/>
    </location>
</feature>
<accession>A0ABV9RAQ0</accession>
<dbReference type="SUPFAM" id="SSF56112">
    <property type="entry name" value="Protein kinase-like (PK-like)"/>
    <property type="match status" value="1"/>
</dbReference>
<sequence length="525" mass="53265">MARFRSRSATTPLAPGDEAEPAVAGPGADAALVGYRLIRRLAAGERADVHLAAVEGDPDVASPDSAESAGRLVVMRVYGPGADDASITTEIEAMEHDGSGATPALLDLATLPDGRACLVVERITGPSLRGLLAAGDLLAGQAVTALAPIVVAVRELGDRGLVHTRLSAGDILLDEAGRPRLIGLGALARLDESTVPGERAALLRHGHLALLRLVEEVVSATRDARVFDPALRTIRTAVETRPFARTETELERALFAAAEPLPLPRAPSDPPTRGLPSRLGPIGRTPVADAVAPDEGAARPDGARRRHAALGRLAELAQLPGGLVGELAASLDHDPRAALARGVADWARRRRGVLLVGGLVGAGALVAVLTAVPPSAADAPSAATATPAPVAVADAPADDPLDASGGDAAQPGPESDGGGTAVSDDPVAAAAALLEIRTSCLASGDAACLAAVDQPGSPIDARDRAAIAAGTPGEGRAADLDAITLVADLGDAVVLAVPDLAGEREPASLLMMRSEAGWRLREWFD</sequence>
<evidence type="ECO:0000259" key="3">
    <source>
        <dbReference type="PROSITE" id="PS50011"/>
    </source>
</evidence>
<keyword evidence="2" id="KW-0812">Transmembrane</keyword>
<organism evidence="4 5">
    <name type="scientific">Agromyces aurantiacus</name>
    <dbReference type="NCBI Taxonomy" id="165814"/>
    <lineage>
        <taxon>Bacteria</taxon>
        <taxon>Bacillati</taxon>
        <taxon>Actinomycetota</taxon>
        <taxon>Actinomycetes</taxon>
        <taxon>Micrococcales</taxon>
        <taxon>Microbacteriaceae</taxon>
        <taxon>Agromyces</taxon>
    </lineage>
</organism>
<evidence type="ECO:0000256" key="2">
    <source>
        <dbReference type="SAM" id="Phobius"/>
    </source>
</evidence>
<feature type="domain" description="Protein kinase" evidence="3">
    <location>
        <begin position="35"/>
        <end position="310"/>
    </location>
</feature>
<reference evidence="5" key="1">
    <citation type="journal article" date="2019" name="Int. J. Syst. Evol. Microbiol.">
        <title>The Global Catalogue of Microorganisms (GCM) 10K type strain sequencing project: providing services to taxonomists for standard genome sequencing and annotation.</title>
        <authorList>
            <consortium name="The Broad Institute Genomics Platform"/>
            <consortium name="The Broad Institute Genome Sequencing Center for Infectious Disease"/>
            <person name="Wu L."/>
            <person name="Ma J."/>
        </authorList>
    </citation>
    <scope>NUCLEOTIDE SEQUENCE [LARGE SCALE GENOMIC DNA]</scope>
    <source>
        <strain evidence="5">CGMCC 1.12192</strain>
    </source>
</reference>
<keyword evidence="2" id="KW-1133">Transmembrane helix</keyword>
<protein>
    <recommendedName>
        <fullName evidence="3">Protein kinase domain-containing protein</fullName>
    </recommendedName>
</protein>
<feature type="region of interest" description="Disordered" evidence="1">
    <location>
        <begin position="1"/>
        <end position="25"/>
    </location>
</feature>
<dbReference type="PROSITE" id="PS50011">
    <property type="entry name" value="PROTEIN_KINASE_DOM"/>
    <property type="match status" value="1"/>
</dbReference>
<keyword evidence="5" id="KW-1185">Reference proteome</keyword>
<proteinExistence type="predicted"/>
<dbReference type="RefSeq" id="WP_204394190.1">
    <property type="nucleotide sequence ID" value="NZ_JAFBBW010000001.1"/>
</dbReference>
<keyword evidence="2" id="KW-0472">Membrane</keyword>
<dbReference type="Gene3D" id="1.10.510.10">
    <property type="entry name" value="Transferase(Phosphotransferase) domain 1"/>
    <property type="match status" value="1"/>
</dbReference>
<feature type="transmembrane region" description="Helical" evidence="2">
    <location>
        <begin position="353"/>
        <end position="372"/>
    </location>
</feature>
<evidence type="ECO:0000313" key="5">
    <source>
        <dbReference type="Proteomes" id="UP001595960"/>
    </source>
</evidence>
<dbReference type="InterPro" id="IPR011009">
    <property type="entry name" value="Kinase-like_dom_sf"/>
</dbReference>
<feature type="region of interest" description="Disordered" evidence="1">
    <location>
        <begin position="261"/>
        <end position="304"/>
    </location>
</feature>